<dbReference type="KEGG" id="bayd:BSPP4475_16495"/>
<dbReference type="Proteomes" id="UP001189619">
    <property type="component" value="Chromosome"/>
</dbReference>
<evidence type="ECO:0000313" key="2">
    <source>
        <dbReference type="Proteomes" id="UP001189619"/>
    </source>
</evidence>
<evidence type="ECO:0000313" key="1">
    <source>
        <dbReference type="EMBL" id="CAJ1003925.1"/>
    </source>
</evidence>
<accession>A0AA48RIX3</accession>
<protein>
    <submittedName>
        <fullName evidence="1">Uncharacterized protein</fullName>
    </submittedName>
</protein>
<keyword evidence="2" id="KW-1185">Reference proteome</keyword>
<dbReference type="EMBL" id="OY569118">
    <property type="protein sequence ID" value="CAJ1003925.1"/>
    <property type="molecule type" value="Genomic_DNA"/>
</dbReference>
<dbReference type="AlphaFoldDB" id="A0AA48RIX3"/>
<proteinExistence type="predicted"/>
<reference evidence="1" key="1">
    <citation type="submission" date="2023-07" db="EMBL/GenBank/DDBJ databases">
        <authorList>
            <person name="Ivanov I."/>
            <person name="Teneva D."/>
            <person name="Stoikov I."/>
        </authorList>
    </citation>
    <scope>NUCLEOTIDE SEQUENCE</scope>
    <source>
        <strain evidence="1">4475</strain>
    </source>
</reference>
<gene>
    <name evidence="1" type="ORF">BSPP4475_16495</name>
</gene>
<name>A0AA48RIX3_9BACL</name>
<sequence>MKIRVFYDYHEGNLVPMKYMISFRKGSFSGIGKRYLFRLWPLFNALVSKTSCLIHWRLPSPRVI</sequence>
<organism evidence="1 2">
    <name type="scientific">Brevibacillus aydinogluensis</name>
    <dbReference type="NCBI Taxonomy" id="927786"/>
    <lineage>
        <taxon>Bacteria</taxon>
        <taxon>Bacillati</taxon>
        <taxon>Bacillota</taxon>
        <taxon>Bacilli</taxon>
        <taxon>Bacillales</taxon>
        <taxon>Paenibacillaceae</taxon>
        <taxon>Brevibacillus</taxon>
    </lineage>
</organism>